<accession>A0A438HT63</accession>
<proteinExistence type="predicted"/>
<evidence type="ECO:0000313" key="2">
    <source>
        <dbReference type="Proteomes" id="UP000288805"/>
    </source>
</evidence>
<protein>
    <submittedName>
        <fullName evidence="1">Uncharacterized protein</fullName>
    </submittedName>
</protein>
<comment type="caution">
    <text evidence="1">The sequence shown here is derived from an EMBL/GenBank/DDBJ whole genome shotgun (WGS) entry which is preliminary data.</text>
</comment>
<sequence length="96" mass="11194">MGRAWLHRMKVIPSTYHQMVSYPTEDGQINLLSSHSFLTPDELELLESVLQRNKDVFAWTHSDMSGIHPSMASHWLNIIPCSRPVQQKVRRFHPDK</sequence>
<dbReference type="AlphaFoldDB" id="A0A438HT63"/>
<gene>
    <name evidence="1" type="ORF">CK203_041135</name>
</gene>
<name>A0A438HT63_VITVI</name>
<organism evidence="1 2">
    <name type="scientific">Vitis vinifera</name>
    <name type="common">Grape</name>
    <dbReference type="NCBI Taxonomy" id="29760"/>
    <lineage>
        <taxon>Eukaryota</taxon>
        <taxon>Viridiplantae</taxon>
        <taxon>Streptophyta</taxon>
        <taxon>Embryophyta</taxon>
        <taxon>Tracheophyta</taxon>
        <taxon>Spermatophyta</taxon>
        <taxon>Magnoliopsida</taxon>
        <taxon>eudicotyledons</taxon>
        <taxon>Gunneridae</taxon>
        <taxon>Pentapetalae</taxon>
        <taxon>rosids</taxon>
        <taxon>Vitales</taxon>
        <taxon>Vitaceae</taxon>
        <taxon>Viteae</taxon>
        <taxon>Vitis</taxon>
    </lineage>
</organism>
<reference evidence="1 2" key="1">
    <citation type="journal article" date="2018" name="PLoS Genet.">
        <title>Population sequencing reveals clonal diversity and ancestral inbreeding in the grapevine cultivar Chardonnay.</title>
        <authorList>
            <person name="Roach M.J."/>
            <person name="Johnson D.L."/>
            <person name="Bohlmann J."/>
            <person name="van Vuuren H.J."/>
            <person name="Jones S.J."/>
            <person name="Pretorius I.S."/>
            <person name="Schmidt S.A."/>
            <person name="Borneman A.R."/>
        </authorList>
    </citation>
    <scope>NUCLEOTIDE SEQUENCE [LARGE SCALE GENOMIC DNA]</scope>
    <source>
        <strain evidence="2">cv. Chardonnay</strain>
        <tissue evidence="1">Leaf</tissue>
    </source>
</reference>
<evidence type="ECO:0000313" key="1">
    <source>
        <dbReference type="EMBL" id="RVW87629.1"/>
    </source>
</evidence>
<dbReference type="Proteomes" id="UP000288805">
    <property type="component" value="Unassembled WGS sequence"/>
</dbReference>
<dbReference type="EMBL" id="QGNW01000182">
    <property type="protein sequence ID" value="RVW87629.1"/>
    <property type="molecule type" value="Genomic_DNA"/>
</dbReference>